<evidence type="ECO:0000256" key="3">
    <source>
        <dbReference type="ARBA" id="ARBA00022840"/>
    </source>
</evidence>
<dbReference type="EMBL" id="KZ427566">
    <property type="protein sequence ID" value="PIO52696.1"/>
    <property type="molecule type" value="Genomic_DNA"/>
</dbReference>
<dbReference type="GO" id="GO:0000146">
    <property type="term" value="F:microfilament motor activity"/>
    <property type="evidence" value="ECO:0007669"/>
    <property type="project" value="TreeGrafter"/>
</dbReference>
<evidence type="ECO:0000256" key="5">
    <source>
        <dbReference type="ARBA" id="ARBA00023123"/>
    </source>
</evidence>
<dbReference type="SMART" id="SM00242">
    <property type="entry name" value="MYSc"/>
    <property type="match status" value="1"/>
</dbReference>
<name>A0A2G9T415_TELCI</name>
<evidence type="ECO:0000256" key="2">
    <source>
        <dbReference type="ARBA" id="ARBA00022741"/>
    </source>
</evidence>
<keyword evidence="7 8" id="KW-0009">Actin-binding</keyword>
<accession>A0A2G9T415</accession>
<sequence>VTVKKDEAQEMNPPKFDKTEDMANLTFLNEASVLANLKDRYKDMMIYTYSGLFCVVINPYKRLPIYTESVIKFYMGKRRNEMPPHLFATSDEAYRNMVQDRENQSMLITGESGAGKTENTKKVIAYFAIVGATQQAAEKRGEGVKGVSEPKKASGKGGTLEEQIVQTNPVLEAFGNAKTVRNNNSSRFEALKLTHDLKYYHFCSQAELTIDGVDDKEEMALTQEAFDVMGFEDEEVLDLYKSCAAIMHMGEMKFKQRPREEQAEPDGDEDAQNVAHCLGVSAEELLKSLTKPRVRVGTEWVNKGQNLEQ</sequence>
<feature type="non-terminal residue" evidence="11">
    <location>
        <position position="1"/>
    </location>
</feature>
<proteinExistence type="inferred from homology"/>
<dbReference type="InterPro" id="IPR036961">
    <property type="entry name" value="Kinesin_motor_dom_sf"/>
</dbReference>
<dbReference type="Proteomes" id="UP000230423">
    <property type="component" value="Unassembled WGS sequence"/>
</dbReference>
<keyword evidence="4" id="KW-0175">Coiled coil</keyword>
<evidence type="ECO:0000256" key="9">
    <source>
        <dbReference type="SAM" id="MobiDB-lite"/>
    </source>
</evidence>
<keyword evidence="12" id="KW-1185">Reference proteome</keyword>
<dbReference type="PANTHER" id="PTHR13140:SF857">
    <property type="entry name" value="MYOSIN-11"/>
    <property type="match status" value="1"/>
</dbReference>
<dbReference type="Gene3D" id="1.20.120.720">
    <property type="entry name" value="Myosin VI head, motor domain, U50 subdomain"/>
    <property type="match status" value="1"/>
</dbReference>
<feature type="binding site" evidence="8">
    <location>
        <begin position="110"/>
        <end position="117"/>
    </location>
    <ligand>
        <name>ATP</name>
        <dbReference type="ChEBI" id="CHEBI:30616"/>
    </ligand>
</feature>
<gene>
    <name evidence="11" type="ORF">TELCIR_25996</name>
</gene>
<dbReference type="GO" id="GO:0005524">
    <property type="term" value="F:ATP binding"/>
    <property type="evidence" value="ECO:0007669"/>
    <property type="project" value="UniProtKB-UniRule"/>
</dbReference>
<evidence type="ECO:0000256" key="1">
    <source>
        <dbReference type="ARBA" id="ARBA00008314"/>
    </source>
</evidence>
<evidence type="ECO:0000256" key="7">
    <source>
        <dbReference type="ARBA" id="ARBA00023203"/>
    </source>
</evidence>
<evidence type="ECO:0000259" key="10">
    <source>
        <dbReference type="PROSITE" id="PS51456"/>
    </source>
</evidence>
<keyword evidence="3 8" id="KW-0067">ATP-binding</keyword>
<dbReference type="Gene3D" id="1.10.10.820">
    <property type="match status" value="1"/>
</dbReference>
<evidence type="ECO:0000256" key="6">
    <source>
        <dbReference type="ARBA" id="ARBA00023175"/>
    </source>
</evidence>
<dbReference type="PROSITE" id="PS51456">
    <property type="entry name" value="MYOSIN_MOTOR"/>
    <property type="match status" value="1"/>
</dbReference>
<dbReference type="GO" id="GO:0016020">
    <property type="term" value="C:membrane"/>
    <property type="evidence" value="ECO:0007669"/>
    <property type="project" value="TreeGrafter"/>
</dbReference>
<keyword evidence="5 8" id="KW-0518">Myosin</keyword>
<evidence type="ECO:0000256" key="8">
    <source>
        <dbReference type="PROSITE-ProRule" id="PRU00782"/>
    </source>
</evidence>
<evidence type="ECO:0000256" key="4">
    <source>
        <dbReference type="ARBA" id="ARBA00023054"/>
    </source>
</evidence>
<evidence type="ECO:0000313" key="12">
    <source>
        <dbReference type="Proteomes" id="UP000230423"/>
    </source>
</evidence>
<dbReference type="PRINTS" id="PR00193">
    <property type="entry name" value="MYOSINHEAVY"/>
</dbReference>
<dbReference type="GO" id="GO:0051015">
    <property type="term" value="F:actin filament binding"/>
    <property type="evidence" value="ECO:0007669"/>
    <property type="project" value="TreeGrafter"/>
</dbReference>
<organism evidence="11 12">
    <name type="scientific">Teladorsagia circumcincta</name>
    <name type="common">Brown stomach worm</name>
    <name type="synonym">Ostertagia circumcincta</name>
    <dbReference type="NCBI Taxonomy" id="45464"/>
    <lineage>
        <taxon>Eukaryota</taxon>
        <taxon>Metazoa</taxon>
        <taxon>Ecdysozoa</taxon>
        <taxon>Nematoda</taxon>
        <taxon>Chromadorea</taxon>
        <taxon>Rhabditida</taxon>
        <taxon>Rhabditina</taxon>
        <taxon>Rhabditomorpha</taxon>
        <taxon>Strongyloidea</taxon>
        <taxon>Trichostrongylidae</taxon>
        <taxon>Teladorsagia</taxon>
    </lineage>
</organism>
<feature type="non-terminal residue" evidence="11">
    <location>
        <position position="309"/>
    </location>
</feature>
<dbReference type="InterPro" id="IPR027417">
    <property type="entry name" value="P-loop_NTPase"/>
</dbReference>
<feature type="compositionally biased region" description="Basic and acidic residues" evidence="9">
    <location>
        <begin position="140"/>
        <end position="152"/>
    </location>
</feature>
<dbReference type="Pfam" id="PF00063">
    <property type="entry name" value="Myosin_head"/>
    <property type="match status" value="2"/>
</dbReference>
<dbReference type="FunFam" id="3.40.850.10:FF:000101">
    <property type="entry name" value="Slow myosin heavy chain 2"/>
    <property type="match status" value="1"/>
</dbReference>
<reference evidence="11 12" key="1">
    <citation type="submission" date="2015-09" db="EMBL/GenBank/DDBJ databases">
        <title>Draft genome of the parasitic nematode Teladorsagia circumcincta isolate WARC Sus (inbred).</title>
        <authorList>
            <person name="Mitreva M."/>
        </authorList>
    </citation>
    <scope>NUCLEOTIDE SEQUENCE [LARGE SCALE GENOMIC DNA]</scope>
    <source>
        <strain evidence="11 12">S</strain>
    </source>
</reference>
<dbReference type="Gene3D" id="3.40.850.10">
    <property type="entry name" value="Kinesin motor domain"/>
    <property type="match status" value="1"/>
</dbReference>
<protein>
    <submittedName>
        <fullName evidence="11">Myosin head</fullName>
    </submittedName>
</protein>
<keyword evidence="6 8" id="KW-0505">Motor protein</keyword>
<comment type="caution">
    <text evidence="8">Lacks conserved residue(s) required for the propagation of feature annotation.</text>
</comment>
<dbReference type="AlphaFoldDB" id="A0A2G9T415"/>
<dbReference type="GO" id="GO:0016459">
    <property type="term" value="C:myosin complex"/>
    <property type="evidence" value="ECO:0007669"/>
    <property type="project" value="UniProtKB-KW"/>
</dbReference>
<comment type="similarity">
    <text evidence="1 8">Belongs to the TRAFAC class myosin-kinesin ATPase superfamily. Myosin family.</text>
</comment>
<dbReference type="OrthoDB" id="6108017at2759"/>
<keyword evidence="2 8" id="KW-0547">Nucleotide-binding</keyword>
<dbReference type="PANTHER" id="PTHR13140">
    <property type="entry name" value="MYOSIN"/>
    <property type="match status" value="1"/>
</dbReference>
<evidence type="ECO:0000313" key="11">
    <source>
        <dbReference type="EMBL" id="PIO52696.1"/>
    </source>
</evidence>
<feature type="region of interest" description="Disordered" evidence="9">
    <location>
        <begin position="140"/>
        <end position="159"/>
    </location>
</feature>
<dbReference type="SUPFAM" id="SSF52540">
    <property type="entry name" value="P-loop containing nucleoside triphosphate hydrolases"/>
    <property type="match status" value="1"/>
</dbReference>
<feature type="domain" description="Myosin motor" evidence="10">
    <location>
        <begin position="17"/>
        <end position="309"/>
    </location>
</feature>
<dbReference type="GO" id="GO:0007015">
    <property type="term" value="P:actin filament organization"/>
    <property type="evidence" value="ECO:0007669"/>
    <property type="project" value="TreeGrafter"/>
</dbReference>
<dbReference type="InterPro" id="IPR001609">
    <property type="entry name" value="Myosin_head_motor_dom-like"/>
</dbReference>
<dbReference type="GO" id="GO:0005737">
    <property type="term" value="C:cytoplasm"/>
    <property type="evidence" value="ECO:0007669"/>
    <property type="project" value="TreeGrafter"/>
</dbReference>